<dbReference type="Proteomes" id="UP000053958">
    <property type="component" value="Unassembled WGS sequence"/>
</dbReference>
<comment type="caution">
    <text evidence="1">The sequence shown here is derived from an EMBL/GenBank/DDBJ whole genome shotgun (WGS) entry which is preliminary data.</text>
</comment>
<evidence type="ECO:0000313" key="2">
    <source>
        <dbReference type="Proteomes" id="UP000053958"/>
    </source>
</evidence>
<dbReference type="RefSeq" id="XP_013328174.1">
    <property type="nucleotide sequence ID" value="XM_013472720.1"/>
</dbReference>
<name>A0A0F4YTE6_RASE3</name>
<dbReference type="EMBL" id="LASV01000180">
    <property type="protein sequence ID" value="KKA21562.1"/>
    <property type="molecule type" value="Genomic_DNA"/>
</dbReference>
<gene>
    <name evidence="1" type="ORF">T310_4433</name>
</gene>
<dbReference type="AlphaFoldDB" id="A0A0F4YTE6"/>
<dbReference type="OrthoDB" id="4338954at2759"/>
<reference evidence="1 2" key="1">
    <citation type="submission" date="2015-04" db="EMBL/GenBank/DDBJ databases">
        <authorList>
            <person name="Heijne W.H."/>
            <person name="Fedorova N.D."/>
            <person name="Nierman W.C."/>
            <person name="Vollebregt A.W."/>
            <person name="Zhao Z."/>
            <person name="Wu L."/>
            <person name="Kumar M."/>
            <person name="Stam H."/>
            <person name="van den Berg M.A."/>
            <person name="Pel H.J."/>
        </authorList>
    </citation>
    <scope>NUCLEOTIDE SEQUENCE [LARGE SCALE GENOMIC DNA]</scope>
    <source>
        <strain evidence="1 2">CBS 393.64</strain>
    </source>
</reference>
<dbReference type="GeneID" id="25316781"/>
<keyword evidence="2" id="KW-1185">Reference proteome</keyword>
<proteinExistence type="predicted"/>
<accession>A0A0F4YTE6</accession>
<evidence type="ECO:0008006" key="3">
    <source>
        <dbReference type="Google" id="ProtNLM"/>
    </source>
</evidence>
<evidence type="ECO:0000313" key="1">
    <source>
        <dbReference type="EMBL" id="KKA21562.1"/>
    </source>
</evidence>
<organism evidence="1 2">
    <name type="scientific">Rasamsonia emersonii (strain ATCC 16479 / CBS 393.64 / IMI 116815)</name>
    <dbReference type="NCBI Taxonomy" id="1408163"/>
    <lineage>
        <taxon>Eukaryota</taxon>
        <taxon>Fungi</taxon>
        <taxon>Dikarya</taxon>
        <taxon>Ascomycota</taxon>
        <taxon>Pezizomycotina</taxon>
        <taxon>Eurotiomycetes</taxon>
        <taxon>Eurotiomycetidae</taxon>
        <taxon>Eurotiales</taxon>
        <taxon>Trichocomaceae</taxon>
        <taxon>Rasamsonia</taxon>
    </lineage>
</organism>
<protein>
    <recommendedName>
        <fullName evidence="3">Cell division cycle protein 123</fullName>
    </recommendedName>
</protein>
<sequence length="318" mass="35876">MSLSAAPSGQGPYANRPSPARGFFKIGRLGRLCLPVAAVIGIGVGISNYLDGQRLQRESFLIQEEERLQRNAQLMDAYGDKDSLEDIQRALEHYKDISSSLTEKIENIQESREIAALYAVWYSRRQLDADALHDLKSLFPKATAAGIPTEEVFQGEKKWFLRVDYCSAKDSEAGHSIVENVEDIIDRLYTSMRAVRAIRDVLEEDPLEKPKIILMPFNPAMNPSRESRVFQDPPLFLSTVEIMKHAAQLSDRRVLDTMKEGFTFDILRTPSGQIQLVEINPFGAIGGCGSCLFQWIDDGRQLYGLESEVELRYTVLDR</sequence>